<feature type="region of interest" description="Disordered" evidence="2">
    <location>
        <begin position="366"/>
        <end position="417"/>
    </location>
</feature>
<dbReference type="SUPFAM" id="SSF46689">
    <property type="entry name" value="Homeodomain-like"/>
    <property type="match status" value="1"/>
</dbReference>
<feature type="domain" description="HTH myb-type" evidence="5">
    <location>
        <begin position="597"/>
        <end position="656"/>
    </location>
</feature>
<protein>
    <submittedName>
        <fullName evidence="6">Uncharacterized protein</fullName>
    </submittedName>
</protein>
<comment type="caution">
    <text evidence="6">The sequence shown here is derived from an EMBL/GenBank/DDBJ whole genome shotgun (WGS) entry which is preliminary data.</text>
</comment>
<dbReference type="InterPro" id="IPR017930">
    <property type="entry name" value="Myb_dom"/>
</dbReference>
<feature type="domain" description="Ubiquitin-like" evidence="3">
    <location>
        <begin position="432"/>
        <end position="502"/>
    </location>
</feature>
<dbReference type="InterPro" id="IPR009057">
    <property type="entry name" value="Homeodomain-like_sf"/>
</dbReference>
<dbReference type="SMART" id="SM00717">
    <property type="entry name" value="SANT"/>
    <property type="match status" value="1"/>
</dbReference>
<dbReference type="PROSITE" id="PS50053">
    <property type="entry name" value="UBIQUITIN_2"/>
    <property type="match status" value="1"/>
</dbReference>
<dbReference type="Pfam" id="PF23603">
    <property type="entry name" value="Ubiquitin_TPR1"/>
    <property type="match status" value="1"/>
</dbReference>
<evidence type="ECO:0000259" key="4">
    <source>
        <dbReference type="PROSITE" id="PS50090"/>
    </source>
</evidence>
<dbReference type="PANTHER" id="PTHR21717">
    <property type="entry name" value="TELOMERIC REPEAT BINDING PROTEIN"/>
    <property type="match status" value="1"/>
</dbReference>
<name>A0AAD8RI23_LOLMU</name>
<dbReference type="InterPro" id="IPR031105">
    <property type="entry name" value="TRP_plant"/>
</dbReference>
<dbReference type="CDD" id="cd11660">
    <property type="entry name" value="SANT_TRF"/>
    <property type="match status" value="1"/>
</dbReference>
<dbReference type="Proteomes" id="UP001231189">
    <property type="component" value="Unassembled WGS sequence"/>
</dbReference>
<dbReference type="InterPro" id="IPR000626">
    <property type="entry name" value="Ubiquitin-like_dom"/>
</dbReference>
<dbReference type="InterPro" id="IPR001005">
    <property type="entry name" value="SANT/Myb"/>
</dbReference>
<dbReference type="GO" id="GO:0042162">
    <property type="term" value="F:telomeric DNA binding"/>
    <property type="evidence" value="ECO:0007669"/>
    <property type="project" value="UniProtKB-ARBA"/>
</dbReference>
<sequence length="696" mass="75021">MVFRKKLDEGSGSGSGTRQPRKPRAAPLAPVKRSARLKKKQMYALNLLATVAESLSSDEDGSSSGTDVGESEEGYNSKGTSVKVEQLDEDSKGTSVKMEQLVEVPLMLLDSTALENGCSPLDSAVLENGCPPLDSTSLENDCCKGYAMGCAGICASLSQTNLRMREGASTQNVAGTVSSESLIKEPGVFAEGSLVSRTKPCPLGHGLGTIPEYETVGVCPPCSTGLAAVKQEPQSIPVMITGQGDGIAATRHSAVDTMEMDVKPLPVVIAASSSGVHLDGPDMGLKSDPSCSYKVQHAADRDDDEKFPRVHPSTSRSKGGYLPYYLGDCRTRRFFATRMRKAARNKICGEMSNKGSKLSIRGKKISTTRRRAQTQRTMHKTKKVAECYSAQPSDEETLTETSGTSVPMGGQDAPCASESGQKKPCAAEGYNVKFIIKSFNIPEVLIEVPEDATVGSLKRIVTDAVTNKIEGGLRVRVLLQGKIIQDDNTTLQQAGICHGAKLDSIGFSLECVAKQDSDPSVIAPEETRPVGTCIVQPLSKVKCEEPSPSFALSDPVYSFGGAAQVKSEIQGIDVAGTSNVGELAIVPHPRSKQRDFGQRRKRRPFSIPEVVSLVEAVEKLGFGRWKNVKYHAFGDNQERTYVDLKDKWKNLVHTASIPPQLRRGQAIPTQDLLDRVLAAQAYWSARQPKLEDHHQP</sequence>
<evidence type="ECO:0000259" key="5">
    <source>
        <dbReference type="PROSITE" id="PS51294"/>
    </source>
</evidence>
<dbReference type="InterPro" id="IPR029071">
    <property type="entry name" value="Ubiquitin-like_domsf"/>
</dbReference>
<dbReference type="EMBL" id="JAUUTY010000006">
    <property type="protein sequence ID" value="KAK1621071.1"/>
    <property type="molecule type" value="Genomic_DNA"/>
</dbReference>
<feature type="region of interest" description="Disordered" evidence="2">
    <location>
        <begin position="54"/>
        <end position="91"/>
    </location>
</feature>
<dbReference type="SUPFAM" id="SSF54236">
    <property type="entry name" value="Ubiquitin-like"/>
    <property type="match status" value="1"/>
</dbReference>
<organism evidence="6 7">
    <name type="scientific">Lolium multiflorum</name>
    <name type="common">Italian ryegrass</name>
    <name type="synonym">Lolium perenne subsp. multiflorum</name>
    <dbReference type="NCBI Taxonomy" id="4521"/>
    <lineage>
        <taxon>Eukaryota</taxon>
        <taxon>Viridiplantae</taxon>
        <taxon>Streptophyta</taxon>
        <taxon>Embryophyta</taxon>
        <taxon>Tracheophyta</taxon>
        <taxon>Spermatophyta</taxon>
        <taxon>Magnoliopsida</taxon>
        <taxon>Liliopsida</taxon>
        <taxon>Poales</taxon>
        <taxon>Poaceae</taxon>
        <taxon>BOP clade</taxon>
        <taxon>Pooideae</taxon>
        <taxon>Poodae</taxon>
        <taxon>Poeae</taxon>
        <taxon>Poeae Chloroplast Group 2 (Poeae type)</taxon>
        <taxon>Loliodinae</taxon>
        <taxon>Loliinae</taxon>
        <taxon>Lolium</taxon>
    </lineage>
</organism>
<feature type="compositionally biased region" description="Basic residues" evidence="2">
    <location>
        <begin position="366"/>
        <end position="382"/>
    </location>
</feature>
<evidence type="ECO:0000256" key="1">
    <source>
        <dbReference type="ARBA" id="ARBA00023125"/>
    </source>
</evidence>
<evidence type="ECO:0000259" key="3">
    <source>
        <dbReference type="PROSITE" id="PS50053"/>
    </source>
</evidence>
<dbReference type="PROSITE" id="PS50090">
    <property type="entry name" value="MYB_LIKE"/>
    <property type="match status" value="1"/>
</dbReference>
<accession>A0AAD8RI23</accession>
<keyword evidence="1" id="KW-0238">DNA-binding</keyword>
<dbReference type="PROSITE" id="PS51294">
    <property type="entry name" value="HTH_MYB"/>
    <property type="match status" value="1"/>
</dbReference>
<feature type="domain" description="Myb-like" evidence="4">
    <location>
        <begin position="597"/>
        <end position="652"/>
    </location>
</feature>
<evidence type="ECO:0000313" key="6">
    <source>
        <dbReference type="EMBL" id="KAK1621071.1"/>
    </source>
</evidence>
<proteinExistence type="predicted"/>
<reference evidence="6" key="1">
    <citation type="submission" date="2023-07" db="EMBL/GenBank/DDBJ databases">
        <title>A chromosome-level genome assembly of Lolium multiflorum.</title>
        <authorList>
            <person name="Chen Y."/>
            <person name="Copetti D."/>
            <person name="Kolliker R."/>
            <person name="Studer B."/>
        </authorList>
    </citation>
    <scope>NUCLEOTIDE SEQUENCE</scope>
    <source>
        <strain evidence="6">02402/16</strain>
        <tissue evidence="6">Leaf</tissue>
    </source>
</reference>
<gene>
    <name evidence="6" type="ORF">QYE76_026588</name>
</gene>
<dbReference type="PANTHER" id="PTHR21717:SF72">
    <property type="entry name" value="TELOMERE-BINDING PROTEIN 1"/>
    <property type="match status" value="1"/>
</dbReference>
<evidence type="ECO:0000256" key="2">
    <source>
        <dbReference type="SAM" id="MobiDB-lite"/>
    </source>
</evidence>
<feature type="region of interest" description="Disordered" evidence="2">
    <location>
        <begin position="1"/>
        <end position="34"/>
    </location>
</feature>
<evidence type="ECO:0000313" key="7">
    <source>
        <dbReference type="Proteomes" id="UP001231189"/>
    </source>
</evidence>
<dbReference type="InterPro" id="IPR057625">
    <property type="entry name" value="TPR1-6-like_ubiquitin"/>
</dbReference>
<dbReference type="AlphaFoldDB" id="A0AAD8RI23"/>
<keyword evidence="7" id="KW-1185">Reference proteome</keyword>
<dbReference type="Gene3D" id="1.10.246.220">
    <property type="match status" value="1"/>
</dbReference>